<feature type="transmembrane region" description="Helical" evidence="1">
    <location>
        <begin position="73"/>
        <end position="97"/>
    </location>
</feature>
<feature type="transmembrane region" description="Helical" evidence="1">
    <location>
        <begin position="169"/>
        <end position="202"/>
    </location>
</feature>
<proteinExistence type="predicted"/>
<organism evidence="2 3">
    <name type="scientific">Candidatus Obscuribacter phosphatis</name>
    <dbReference type="NCBI Taxonomy" id="1906157"/>
    <lineage>
        <taxon>Bacteria</taxon>
        <taxon>Bacillati</taxon>
        <taxon>Candidatus Melainabacteria</taxon>
        <taxon>Candidatus Obscuribacterales</taxon>
        <taxon>Candidatus Obscuribacteraceae</taxon>
        <taxon>Candidatus Obscuribacter</taxon>
    </lineage>
</organism>
<dbReference type="Proteomes" id="UP000664277">
    <property type="component" value="Unassembled WGS sequence"/>
</dbReference>
<name>A0A8J7P7R7_9BACT</name>
<keyword evidence="1" id="KW-0472">Membrane</keyword>
<accession>A0A8J7P7R7</accession>
<dbReference type="AlphaFoldDB" id="A0A8J7P7R7"/>
<keyword evidence="1" id="KW-0812">Transmembrane</keyword>
<sequence length="327" mass="35864">MSEASVHSLLESGAEPRVLALADMVSLAFRLVRVNIRLYSRVLFLPALFSAVASNLAQYSMMEWLKVAAESKLAVAPFAIAMAVILACIVLWFYAAWELCMRCSAMSRFLLQLNASYQEAYEAIKKRRWLIFGVYNLAVLPPLLVLIAWTVVIVSALTVVSRLGAERLLVGGLVFFVIGLLLTVSLAITSLYGALLTAGAVVEDCSFKTLAAKSLHFAKARLLRGASFICLLTVAIMVANFAISSPLTILEAIETAFVIKQSGLSSFSETAEPTHLRVISAMFDVMLNMVTFSVAYTGYVLFFRDLKLRLEATDLVGRLEKLVKVDK</sequence>
<feature type="transmembrane region" description="Helical" evidence="1">
    <location>
        <begin position="222"/>
        <end position="243"/>
    </location>
</feature>
<feature type="transmembrane region" description="Helical" evidence="1">
    <location>
        <begin position="38"/>
        <end position="61"/>
    </location>
</feature>
<gene>
    <name evidence="2" type="ORF">J0M35_08845</name>
</gene>
<keyword evidence="1" id="KW-1133">Transmembrane helix</keyword>
<feature type="transmembrane region" description="Helical" evidence="1">
    <location>
        <begin position="278"/>
        <end position="302"/>
    </location>
</feature>
<feature type="transmembrane region" description="Helical" evidence="1">
    <location>
        <begin position="134"/>
        <end position="157"/>
    </location>
</feature>
<dbReference type="EMBL" id="JAFLCK010000010">
    <property type="protein sequence ID" value="MBN8660454.1"/>
    <property type="molecule type" value="Genomic_DNA"/>
</dbReference>
<reference evidence="2" key="1">
    <citation type="submission" date="2021-02" db="EMBL/GenBank/DDBJ databases">
        <title>Genome-Resolved Metagenomics of a Microbial Community Performing Photosynthetic Biological Nutrient Removal.</title>
        <authorList>
            <person name="Mcdaniel E.A."/>
        </authorList>
    </citation>
    <scope>NUCLEOTIDE SEQUENCE</scope>
    <source>
        <strain evidence="2">UWPOB_OBS1</strain>
    </source>
</reference>
<comment type="caution">
    <text evidence="2">The sequence shown here is derived from an EMBL/GenBank/DDBJ whole genome shotgun (WGS) entry which is preliminary data.</text>
</comment>
<evidence type="ECO:0000313" key="2">
    <source>
        <dbReference type="EMBL" id="MBN8660454.1"/>
    </source>
</evidence>
<protein>
    <submittedName>
        <fullName evidence="2">Uncharacterized protein</fullName>
    </submittedName>
</protein>
<evidence type="ECO:0000256" key="1">
    <source>
        <dbReference type="SAM" id="Phobius"/>
    </source>
</evidence>
<evidence type="ECO:0000313" key="3">
    <source>
        <dbReference type="Proteomes" id="UP000664277"/>
    </source>
</evidence>